<dbReference type="Pfam" id="PF00581">
    <property type="entry name" value="Rhodanese"/>
    <property type="match status" value="1"/>
</dbReference>
<protein>
    <submittedName>
        <fullName evidence="2">Unannotated protein</fullName>
    </submittedName>
</protein>
<name>A0A6J6Y7B9_9ZZZZ</name>
<dbReference type="InterPro" id="IPR001763">
    <property type="entry name" value="Rhodanese-like_dom"/>
</dbReference>
<organism evidence="2">
    <name type="scientific">freshwater metagenome</name>
    <dbReference type="NCBI Taxonomy" id="449393"/>
    <lineage>
        <taxon>unclassified sequences</taxon>
        <taxon>metagenomes</taxon>
        <taxon>ecological metagenomes</taxon>
    </lineage>
</organism>
<gene>
    <name evidence="2" type="ORF">UFOPK3046_00781</name>
</gene>
<proteinExistence type="predicted"/>
<dbReference type="InterPro" id="IPR050229">
    <property type="entry name" value="GlpE_sulfurtransferase"/>
</dbReference>
<dbReference type="PROSITE" id="PS50206">
    <property type="entry name" value="RHODANESE_3"/>
    <property type="match status" value="1"/>
</dbReference>
<dbReference type="PROSITE" id="PS51257">
    <property type="entry name" value="PROKAR_LIPOPROTEIN"/>
    <property type="match status" value="1"/>
</dbReference>
<evidence type="ECO:0000259" key="1">
    <source>
        <dbReference type="PROSITE" id="PS50206"/>
    </source>
</evidence>
<dbReference type="Gene3D" id="3.40.250.10">
    <property type="entry name" value="Rhodanese-like domain"/>
    <property type="match status" value="1"/>
</dbReference>
<dbReference type="PANTHER" id="PTHR43031">
    <property type="entry name" value="FAD-DEPENDENT OXIDOREDUCTASE"/>
    <property type="match status" value="1"/>
</dbReference>
<reference evidence="2" key="1">
    <citation type="submission" date="2020-05" db="EMBL/GenBank/DDBJ databases">
        <authorList>
            <person name="Chiriac C."/>
            <person name="Salcher M."/>
            <person name="Ghai R."/>
            <person name="Kavagutti S V."/>
        </authorList>
    </citation>
    <scope>NUCLEOTIDE SEQUENCE</scope>
</reference>
<evidence type="ECO:0000313" key="2">
    <source>
        <dbReference type="EMBL" id="CAB4804869.1"/>
    </source>
</evidence>
<dbReference type="SMART" id="SM00450">
    <property type="entry name" value="RHOD"/>
    <property type="match status" value="1"/>
</dbReference>
<dbReference type="InterPro" id="IPR036873">
    <property type="entry name" value="Rhodanese-like_dom_sf"/>
</dbReference>
<dbReference type="CDD" id="cd00158">
    <property type="entry name" value="RHOD"/>
    <property type="match status" value="1"/>
</dbReference>
<dbReference type="PANTHER" id="PTHR43031:SF18">
    <property type="entry name" value="RHODANESE-RELATED SULFURTRANSFERASES"/>
    <property type="match status" value="1"/>
</dbReference>
<accession>A0A6J6Y7B9</accession>
<dbReference type="AlphaFoldDB" id="A0A6J6Y7B9"/>
<feature type="domain" description="Rhodanese" evidence="1">
    <location>
        <begin position="62"/>
        <end position="152"/>
    </location>
</feature>
<sequence>MAPQRSSKRHSLRADLGAAAVALIAAALLLGCSSKEEVVIPPASAEQVTLINSAQGRALIESPEKVLVIDVRPRGEYMSGHLVGAQSIDAAVPADWEFRTAELDKDIPTVVYCSTAACSENAAAMLLRAGFTRVYDLGGIADWGPEDLSVEPPG</sequence>
<dbReference type="EMBL" id="CAFAAQ010000054">
    <property type="protein sequence ID" value="CAB4804869.1"/>
    <property type="molecule type" value="Genomic_DNA"/>
</dbReference>
<dbReference type="SUPFAM" id="SSF52821">
    <property type="entry name" value="Rhodanese/Cell cycle control phosphatase"/>
    <property type="match status" value="1"/>
</dbReference>